<evidence type="ECO:0000313" key="2">
    <source>
        <dbReference type="Proteomes" id="UP000269221"/>
    </source>
</evidence>
<dbReference type="Proteomes" id="UP000269221">
    <property type="component" value="Unassembled WGS sequence"/>
</dbReference>
<keyword evidence="2" id="KW-1185">Reference proteome</keyword>
<name>A0A3M0JZB6_HIRRU</name>
<dbReference type="EMBL" id="QRBI01000126">
    <property type="protein sequence ID" value="RMC04230.1"/>
    <property type="molecule type" value="Genomic_DNA"/>
</dbReference>
<evidence type="ECO:0000313" key="1">
    <source>
        <dbReference type="EMBL" id="RMC04230.1"/>
    </source>
</evidence>
<proteinExistence type="predicted"/>
<reference evidence="1 2" key="1">
    <citation type="submission" date="2018-07" db="EMBL/GenBank/DDBJ databases">
        <title>A high quality draft genome assembly of the barn swallow (H. rustica rustica).</title>
        <authorList>
            <person name="Formenti G."/>
            <person name="Chiara M."/>
            <person name="Poveda L."/>
            <person name="Francoijs K.-J."/>
            <person name="Bonisoli-Alquati A."/>
            <person name="Canova L."/>
            <person name="Gianfranceschi L."/>
            <person name="Horner D.S."/>
            <person name="Saino N."/>
        </authorList>
    </citation>
    <scope>NUCLEOTIDE SEQUENCE [LARGE SCALE GENOMIC DNA]</scope>
    <source>
        <strain evidence="1">Chelidonia</strain>
        <tissue evidence="1">Blood</tissue>
    </source>
</reference>
<dbReference type="AlphaFoldDB" id="A0A3M0JZB6"/>
<protein>
    <submittedName>
        <fullName evidence="1">Uncharacterized protein</fullName>
    </submittedName>
</protein>
<comment type="caution">
    <text evidence="1">The sequence shown here is derived from an EMBL/GenBank/DDBJ whole genome shotgun (WGS) entry which is preliminary data.</text>
</comment>
<accession>A0A3M0JZB6</accession>
<sequence length="118" mass="13284">MLTIVKSTYFDSHRWQVIATDSLDMDSFLELDCRYIVVGDTKHTPPEIEISPAIMTSDPGGLIFLMHCVHPPYFLPKDQVIAQAIPIPTKLLVDNTYPDVYWVEVVGEDKPIIGCGIH</sequence>
<gene>
    <name evidence="1" type="ORF">DUI87_19049</name>
</gene>
<organism evidence="1 2">
    <name type="scientific">Hirundo rustica rustica</name>
    <dbReference type="NCBI Taxonomy" id="333673"/>
    <lineage>
        <taxon>Eukaryota</taxon>
        <taxon>Metazoa</taxon>
        <taxon>Chordata</taxon>
        <taxon>Craniata</taxon>
        <taxon>Vertebrata</taxon>
        <taxon>Euteleostomi</taxon>
        <taxon>Archelosauria</taxon>
        <taxon>Archosauria</taxon>
        <taxon>Dinosauria</taxon>
        <taxon>Saurischia</taxon>
        <taxon>Theropoda</taxon>
        <taxon>Coelurosauria</taxon>
        <taxon>Aves</taxon>
        <taxon>Neognathae</taxon>
        <taxon>Neoaves</taxon>
        <taxon>Telluraves</taxon>
        <taxon>Australaves</taxon>
        <taxon>Passeriformes</taxon>
        <taxon>Sylvioidea</taxon>
        <taxon>Hirundinidae</taxon>
        <taxon>Hirundo</taxon>
    </lineage>
</organism>